<dbReference type="AlphaFoldDB" id="A0A2U2PG62"/>
<sequence length="60" mass="6577">MRHSGMKQNPFLPECHIAYQISSRSFTRAAWITSAKFRAAACGSLLLQSYSTDVPGESAV</sequence>
<gene>
    <name evidence="1" type="ORF">DDR33_12375</name>
</gene>
<keyword evidence="2" id="KW-1185">Reference proteome</keyword>
<proteinExistence type="predicted"/>
<organism evidence="1 2">
    <name type="scientific">Pararcticibacter amylolyticus</name>
    <dbReference type="NCBI Taxonomy" id="2173175"/>
    <lineage>
        <taxon>Bacteria</taxon>
        <taxon>Pseudomonadati</taxon>
        <taxon>Bacteroidota</taxon>
        <taxon>Sphingobacteriia</taxon>
        <taxon>Sphingobacteriales</taxon>
        <taxon>Sphingobacteriaceae</taxon>
        <taxon>Pararcticibacter</taxon>
    </lineage>
</organism>
<dbReference type="Proteomes" id="UP000245647">
    <property type="component" value="Unassembled WGS sequence"/>
</dbReference>
<evidence type="ECO:0000313" key="2">
    <source>
        <dbReference type="Proteomes" id="UP000245647"/>
    </source>
</evidence>
<comment type="caution">
    <text evidence="1">The sequence shown here is derived from an EMBL/GenBank/DDBJ whole genome shotgun (WGS) entry which is preliminary data.</text>
</comment>
<protein>
    <submittedName>
        <fullName evidence="1">Uncharacterized protein</fullName>
    </submittedName>
</protein>
<evidence type="ECO:0000313" key="1">
    <source>
        <dbReference type="EMBL" id="PWG80398.1"/>
    </source>
</evidence>
<accession>A0A2U2PG62</accession>
<reference evidence="1 2" key="1">
    <citation type="submission" date="2018-04" db="EMBL/GenBank/DDBJ databases">
        <title>Pedobacter chongqingensis sp. nov., isolated from a rottenly hemp rope.</title>
        <authorList>
            <person name="Cai Y."/>
        </authorList>
    </citation>
    <scope>NUCLEOTIDE SEQUENCE [LARGE SCALE GENOMIC DNA]</scope>
    <source>
        <strain evidence="1 2">FJ4-8</strain>
    </source>
</reference>
<dbReference type="EMBL" id="QEAS01000009">
    <property type="protein sequence ID" value="PWG80398.1"/>
    <property type="molecule type" value="Genomic_DNA"/>
</dbReference>
<name>A0A2U2PG62_9SPHI</name>